<dbReference type="GO" id="GO:0005886">
    <property type="term" value="C:plasma membrane"/>
    <property type="evidence" value="ECO:0007669"/>
    <property type="project" value="UniProtKB-SubCell"/>
</dbReference>
<evidence type="ECO:0000256" key="4">
    <source>
        <dbReference type="ARBA" id="ARBA00022692"/>
    </source>
</evidence>
<dbReference type="PROSITE" id="PS00855">
    <property type="entry name" value="SPASE_II"/>
    <property type="match status" value="1"/>
</dbReference>
<dbReference type="UniPathway" id="UPA00665"/>
<comment type="pathway">
    <text evidence="9">Protein modification; lipoprotein biosynthesis (signal peptide cleavage).</text>
</comment>
<keyword evidence="11" id="KW-1185">Reference proteome</keyword>
<evidence type="ECO:0000256" key="6">
    <source>
        <dbReference type="ARBA" id="ARBA00022801"/>
    </source>
</evidence>
<evidence type="ECO:0000256" key="1">
    <source>
        <dbReference type="ARBA" id="ARBA00006139"/>
    </source>
</evidence>
<keyword evidence="7 9" id="KW-1133">Transmembrane helix</keyword>
<comment type="subcellular location">
    <subcellularLocation>
        <location evidence="9">Cell membrane</location>
        <topology evidence="9">Multi-pass membrane protein</topology>
    </subcellularLocation>
</comment>
<feature type="active site" evidence="9">
    <location>
        <position position="154"/>
    </location>
</feature>
<dbReference type="PANTHER" id="PTHR33695">
    <property type="entry name" value="LIPOPROTEIN SIGNAL PEPTIDASE"/>
    <property type="match status" value="1"/>
</dbReference>
<feature type="transmembrane region" description="Helical" evidence="9">
    <location>
        <begin position="97"/>
        <end position="119"/>
    </location>
</feature>
<feature type="active site" evidence="9">
    <location>
        <position position="170"/>
    </location>
</feature>
<feature type="transmembrane region" description="Helical" evidence="9">
    <location>
        <begin position="125"/>
        <end position="144"/>
    </location>
</feature>
<name>A0A1H3F6C7_9FIRM</name>
<dbReference type="RefSeq" id="WP_083354386.1">
    <property type="nucleotide sequence ID" value="NZ_FNPG01000004.1"/>
</dbReference>
<evidence type="ECO:0000313" key="11">
    <source>
        <dbReference type="Proteomes" id="UP000183918"/>
    </source>
</evidence>
<evidence type="ECO:0000256" key="2">
    <source>
        <dbReference type="ARBA" id="ARBA00022475"/>
    </source>
</evidence>
<feature type="transmembrane region" description="Helical" evidence="9">
    <location>
        <begin position="165"/>
        <end position="188"/>
    </location>
</feature>
<dbReference type="STRING" id="1122142.SAMN02910414_00160"/>
<protein>
    <recommendedName>
        <fullName evidence="9">Lipoprotein signal peptidase</fullName>
        <ecNumber evidence="9">3.4.23.36</ecNumber>
    </recommendedName>
    <alternativeName>
        <fullName evidence="9">Prolipoprotein signal peptidase</fullName>
    </alternativeName>
    <alternativeName>
        <fullName evidence="9">Signal peptidase II</fullName>
        <shortName evidence="9">SPase II</shortName>
    </alternativeName>
</protein>
<evidence type="ECO:0000256" key="5">
    <source>
        <dbReference type="ARBA" id="ARBA00022750"/>
    </source>
</evidence>
<keyword evidence="8 9" id="KW-0472">Membrane</keyword>
<reference evidence="10 11" key="1">
    <citation type="submission" date="2016-10" db="EMBL/GenBank/DDBJ databases">
        <authorList>
            <person name="de Groot N.N."/>
        </authorList>
    </citation>
    <scope>NUCLEOTIDE SEQUENCE [LARGE SCALE GENOMIC DNA]</scope>
    <source>
        <strain evidence="10 11">DSM 14045</strain>
    </source>
</reference>
<dbReference type="OrthoDB" id="9810259at2"/>
<dbReference type="AlphaFoldDB" id="A0A1H3F6C7"/>
<comment type="similarity">
    <text evidence="1 9">Belongs to the peptidase A8 family.</text>
</comment>
<keyword evidence="4 9" id="KW-0812">Transmembrane</keyword>
<keyword evidence="5 9" id="KW-0064">Aspartyl protease</keyword>
<evidence type="ECO:0000256" key="7">
    <source>
        <dbReference type="ARBA" id="ARBA00022989"/>
    </source>
</evidence>
<evidence type="ECO:0000256" key="8">
    <source>
        <dbReference type="ARBA" id="ARBA00023136"/>
    </source>
</evidence>
<dbReference type="GO" id="GO:0004190">
    <property type="term" value="F:aspartic-type endopeptidase activity"/>
    <property type="evidence" value="ECO:0007669"/>
    <property type="project" value="UniProtKB-UniRule"/>
</dbReference>
<dbReference type="EMBL" id="FNPG01000004">
    <property type="protein sequence ID" value="SDX86387.1"/>
    <property type="molecule type" value="Genomic_DNA"/>
</dbReference>
<comment type="catalytic activity">
    <reaction evidence="9">
        <text>Release of signal peptides from bacterial membrane prolipoproteins. Hydrolyzes -Xaa-Yaa-Zaa-|-(S,diacylglyceryl)Cys-, in which Xaa is hydrophobic (preferably Leu), and Yaa (Ala or Ser) and Zaa (Gly or Ala) have small, neutral side chains.</text>
        <dbReference type="EC" id="3.4.23.36"/>
    </reaction>
</comment>
<proteinExistence type="inferred from homology"/>
<keyword evidence="3 9" id="KW-0645">Protease</keyword>
<dbReference type="InterPro" id="IPR001872">
    <property type="entry name" value="Peptidase_A8"/>
</dbReference>
<dbReference type="EC" id="3.4.23.36" evidence="9"/>
<organism evidence="10 11">
    <name type="scientific">Lachnobacterium bovis DSM 14045</name>
    <dbReference type="NCBI Taxonomy" id="1122142"/>
    <lineage>
        <taxon>Bacteria</taxon>
        <taxon>Bacillati</taxon>
        <taxon>Bacillota</taxon>
        <taxon>Clostridia</taxon>
        <taxon>Lachnospirales</taxon>
        <taxon>Lachnospiraceae</taxon>
        <taxon>Lachnobacterium</taxon>
    </lineage>
</organism>
<comment type="caution">
    <text evidence="9">Lacks conserved residue(s) required for the propagation of feature annotation.</text>
</comment>
<evidence type="ECO:0000256" key="3">
    <source>
        <dbReference type="ARBA" id="ARBA00022670"/>
    </source>
</evidence>
<sequence length="203" mass="23645">MRKEGLIFRSNKKNINDIIQSICCILLLIVIDQISKYTVLLQLKGKKAVVVFKDVFELNYLENRSAAFGIDPITILNRIFKFKYFTNHPNAFTTAKFVFFVVFTIVVVSVMLYIVYRIPIIDYKYVWLKFSLLLIVSGAVGNFIDRVCRKYVIDFFYFKLINFPIFNVADIYITIGAIMMCCIIVFLFNEDDLGTLMSNIKNK</sequence>
<gene>
    <name evidence="9" type="primary">lspA</name>
    <name evidence="10" type="ORF">SAMN02910414_00160</name>
</gene>
<dbReference type="HAMAP" id="MF_00161">
    <property type="entry name" value="LspA"/>
    <property type="match status" value="1"/>
</dbReference>
<keyword evidence="2 9" id="KW-1003">Cell membrane</keyword>
<keyword evidence="6 9" id="KW-0378">Hydrolase</keyword>
<evidence type="ECO:0000313" key="10">
    <source>
        <dbReference type="EMBL" id="SDX86387.1"/>
    </source>
</evidence>
<dbReference type="PANTHER" id="PTHR33695:SF1">
    <property type="entry name" value="LIPOPROTEIN SIGNAL PEPTIDASE"/>
    <property type="match status" value="1"/>
</dbReference>
<evidence type="ECO:0000256" key="9">
    <source>
        <dbReference type="HAMAP-Rule" id="MF_00161"/>
    </source>
</evidence>
<dbReference type="Pfam" id="PF01252">
    <property type="entry name" value="Peptidase_A8"/>
    <property type="match status" value="2"/>
</dbReference>
<dbReference type="GO" id="GO:0006508">
    <property type="term" value="P:proteolysis"/>
    <property type="evidence" value="ECO:0007669"/>
    <property type="project" value="UniProtKB-KW"/>
</dbReference>
<comment type="function">
    <text evidence="9">This protein specifically catalyzes the removal of signal peptides from prolipoproteins.</text>
</comment>
<accession>A0A1H3F6C7</accession>
<dbReference type="Proteomes" id="UP000183918">
    <property type="component" value="Unassembled WGS sequence"/>
</dbReference>